<dbReference type="PANTHER" id="PTHR46797">
    <property type="entry name" value="HTH-TYPE TRANSCRIPTIONAL REGULATOR"/>
    <property type="match status" value="1"/>
</dbReference>
<protein>
    <submittedName>
        <fullName evidence="5">Helix-turn-helix</fullName>
    </submittedName>
</protein>
<reference evidence="5 6" key="1">
    <citation type="submission" date="2016-10" db="EMBL/GenBank/DDBJ databases">
        <authorList>
            <person name="de Groot N.N."/>
        </authorList>
    </citation>
    <scope>NUCLEOTIDE SEQUENCE [LARGE SCALE GENOMIC DNA]</scope>
    <source>
        <strain evidence="5 6">CGMCC 4.5739</strain>
    </source>
</reference>
<name>A0A1I1RH44_9ACTN</name>
<dbReference type="PROSITE" id="PS50943">
    <property type="entry name" value="HTH_CROC1"/>
    <property type="match status" value="1"/>
</dbReference>
<dbReference type="InterPro" id="IPR001387">
    <property type="entry name" value="Cro/C1-type_HTH"/>
</dbReference>
<dbReference type="RefSeq" id="WP_093840545.1">
    <property type="nucleotide sequence ID" value="NZ_FOLM01000013.1"/>
</dbReference>
<keyword evidence="3" id="KW-0804">Transcription</keyword>
<dbReference type="PANTHER" id="PTHR46797:SF23">
    <property type="entry name" value="HTH-TYPE TRANSCRIPTIONAL REGULATOR SUTR"/>
    <property type="match status" value="1"/>
</dbReference>
<organism evidence="5 6">
    <name type="scientific">Streptomyces aidingensis</name>
    <dbReference type="NCBI Taxonomy" id="910347"/>
    <lineage>
        <taxon>Bacteria</taxon>
        <taxon>Bacillati</taxon>
        <taxon>Actinomycetota</taxon>
        <taxon>Actinomycetes</taxon>
        <taxon>Kitasatosporales</taxon>
        <taxon>Streptomycetaceae</taxon>
        <taxon>Streptomyces</taxon>
    </lineage>
</organism>
<proteinExistence type="predicted"/>
<evidence type="ECO:0000313" key="5">
    <source>
        <dbReference type="EMBL" id="SFD33492.1"/>
    </source>
</evidence>
<accession>A0A1I1RH44</accession>
<keyword evidence="1" id="KW-0805">Transcription regulation</keyword>
<dbReference type="CDD" id="cd00093">
    <property type="entry name" value="HTH_XRE"/>
    <property type="match status" value="1"/>
</dbReference>
<dbReference type="SUPFAM" id="SSF47413">
    <property type="entry name" value="lambda repressor-like DNA-binding domains"/>
    <property type="match status" value="1"/>
</dbReference>
<evidence type="ECO:0000256" key="1">
    <source>
        <dbReference type="ARBA" id="ARBA00023015"/>
    </source>
</evidence>
<feature type="domain" description="HTH cro/C1-type" evidence="4">
    <location>
        <begin position="11"/>
        <end position="65"/>
    </location>
</feature>
<dbReference type="AlphaFoldDB" id="A0A1I1RH44"/>
<keyword evidence="2" id="KW-0238">DNA-binding</keyword>
<evidence type="ECO:0000256" key="3">
    <source>
        <dbReference type="ARBA" id="ARBA00023163"/>
    </source>
</evidence>
<dbReference type="InterPro" id="IPR050807">
    <property type="entry name" value="TransReg_Diox_bact_type"/>
</dbReference>
<dbReference type="SMART" id="SM00530">
    <property type="entry name" value="HTH_XRE"/>
    <property type="match status" value="1"/>
</dbReference>
<dbReference type="Pfam" id="PF01381">
    <property type="entry name" value="HTH_3"/>
    <property type="match status" value="1"/>
</dbReference>
<evidence type="ECO:0000259" key="4">
    <source>
        <dbReference type="PROSITE" id="PS50943"/>
    </source>
</evidence>
<dbReference type="OrthoDB" id="3420984at2"/>
<gene>
    <name evidence="5" type="ORF">SAMN05421773_11389</name>
</gene>
<dbReference type="STRING" id="910347.SAMN05421773_11389"/>
<dbReference type="Proteomes" id="UP000199207">
    <property type="component" value="Unassembled WGS sequence"/>
</dbReference>
<dbReference type="EMBL" id="FOLM01000013">
    <property type="protein sequence ID" value="SFD33492.1"/>
    <property type="molecule type" value="Genomic_DNA"/>
</dbReference>
<dbReference type="GO" id="GO:0003700">
    <property type="term" value="F:DNA-binding transcription factor activity"/>
    <property type="evidence" value="ECO:0007669"/>
    <property type="project" value="TreeGrafter"/>
</dbReference>
<dbReference type="Gene3D" id="1.10.260.40">
    <property type="entry name" value="lambda repressor-like DNA-binding domains"/>
    <property type="match status" value="1"/>
</dbReference>
<evidence type="ECO:0000313" key="6">
    <source>
        <dbReference type="Proteomes" id="UP000199207"/>
    </source>
</evidence>
<dbReference type="InterPro" id="IPR010982">
    <property type="entry name" value="Lambda_DNA-bd_dom_sf"/>
</dbReference>
<dbReference type="GO" id="GO:0003677">
    <property type="term" value="F:DNA binding"/>
    <property type="evidence" value="ECO:0007669"/>
    <property type="project" value="UniProtKB-KW"/>
</dbReference>
<dbReference type="GO" id="GO:0005829">
    <property type="term" value="C:cytosol"/>
    <property type="evidence" value="ECO:0007669"/>
    <property type="project" value="TreeGrafter"/>
</dbReference>
<keyword evidence="6" id="KW-1185">Reference proteome</keyword>
<evidence type="ECO:0000256" key="2">
    <source>
        <dbReference type="ARBA" id="ARBA00023125"/>
    </source>
</evidence>
<sequence>METQLTPGANVKKLRKDRGLSQLQLARKANISVSLLSKIEVGDRTLTPSAAASLGRAMGVTMAEVQGRAPIAHDEEAVIADLRKAIRDFDLPRVKPPTLGEIHAELERVDQLRDTAKITKLMPMLPLLLKKATSLAHAENSEESWAALADVYGSVYWMAARHRWMDLAELAVSRQRWAAGQKHNPLSEAVAARDRAGTYLNFGDCEGGLMVVERAISRAERALSGEERDIAVGLLNLRGMTLAGRLPDDKEARREANRHIQSARHASQPFTNDFKVHGLTFGPRNTFVHNLATLTDLGRPKKALGLTDDLETATSGLPPLRIAHTYIAAARAQLDVGDVSASLDSLYRAWNTAPQLARLNPMWQEVLRVIDSTHKRANPQLAVLRQASGIED</sequence>